<dbReference type="KEGG" id="npi:G7071_07060"/>
<organism evidence="3 4">
    <name type="scientific">Nocardioides piscis</name>
    <dbReference type="NCBI Taxonomy" id="2714938"/>
    <lineage>
        <taxon>Bacteria</taxon>
        <taxon>Bacillati</taxon>
        <taxon>Actinomycetota</taxon>
        <taxon>Actinomycetes</taxon>
        <taxon>Propionibacteriales</taxon>
        <taxon>Nocardioidaceae</taxon>
        <taxon>Nocardioides</taxon>
    </lineage>
</organism>
<feature type="domain" description="Thioredoxin" evidence="2">
    <location>
        <begin position="31"/>
        <end position="154"/>
    </location>
</feature>
<evidence type="ECO:0000259" key="2">
    <source>
        <dbReference type="PROSITE" id="PS51352"/>
    </source>
</evidence>
<dbReference type="EMBL" id="CP049866">
    <property type="protein sequence ID" value="QIK75220.1"/>
    <property type="molecule type" value="Genomic_DNA"/>
</dbReference>
<proteinExistence type="predicted"/>
<dbReference type="AlphaFoldDB" id="A0A6G7YEM9"/>
<dbReference type="Proteomes" id="UP000502035">
    <property type="component" value="Chromosome"/>
</dbReference>
<sequence length="155" mass="16825">MTGIWILGAALVLALAFGLFRRATDGGFRDSSAVEEAPQRRHETPDEQGMAWQRVSDALPEESLGERATLVQFSSAFCAPCRTTRVVLDDVASREAGVHHVEIDAEKHLDLVRMLDVRRTPTTLILDHVGRELTRAAGAPQRAQVLAALPTGATS</sequence>
<gene>
    <name evidence="3" type="ORF">G7071_07060</name>
</gene>
<evidence type="ECO:0000313" key="3">
    <source>
        <dbReference type="EMBL" id="QIK75220.1"/>
    </source>
</evidence>
<dbReference type="CDD" id="cd02947">
    <property type="entry name" value="TRX_family"/>
    <property type="match status" value="1"/>
</dbReference>
<reference evidence="3 4" key="1">
    <citation type="submission" date="2020-03" db="EMBL/GenBank/DDBJ databases">
        <title>Nocardioides sp. nov., isolated from fish.</title>
        <authorList>
            <person name="Hyun D.-W."/>
            <person name="Bae J.-W."/>
        </authorList>
    </citation>
    <scope>NUCLEOTIDE SEQUENCE [LARGE SCALE GENOMIC DNA]</scope>
    <source>
        <strain evidence="3 4">HDW12A</strain>
    </source>
</reference>
<dbReference type="PROSITE" id="PS51352">
    <property type="entry name" value="THIOREDOXIN_2"/>
    <property type="match status" value="1"/>
</dbReference>
<feature type="region of interest" description="Disordered" evidence="1">
    <location>
        <begin position="30"/>
        <end position="49"/>
    </location>
</feature>
<protein>
    <submittedName>
        <fullName evidence="3">Thioredoxin family protein</fullName>
    </submittedName>
</protein>
<accession>A0A6G7YEM9</accession>
<keyword evidence="4" id="KW-1185">Reference proteome</keyword>
<name>A0A6G7YEM9_9ACTN</name>
<dbReference type="Gene3D" id="3.40.30.10">
    <property type="entry name" value="Glutaredoxin"/>
    <property type="match status" value="1"/>
</dbReference>
<dbReference type="Pfam" id="PF00085">
    <property type="entry name" value="Thioredoxin"/>
    <property type="match status" value="1"/>
</dbReference>
<dbReference type="InterPro" id="IPR036249">
    <property type="entry name" value="Thioredoxin-like_sf"/>
</dbReference>
<dbReference type="SUPFAM" id="SSF52833">
    <property type="entry name" value="Thioredoxin-like"/>
    <property type="match status" value="1"/>
</dbReference>
<evidence type="ECO:0000313" key="4">
    <source>
        <dbReference type="Proteomes" id="UP000502035"/>
    </source>
</evidence>
<dbReference type="InterPro" id="IPR013766">
    <property type="entry name" value="Thioredoxin_domain"/>
</dbReference>
<evidence type="ECO:0000256" key="1">
    <source>
        <dbReference type="SAM" id="MobiDB-lite"/>
    </source>
</evidence>